<accession>A0A645G4T9</accession>
<gene>
    <name evidence="1" type="ORF">SDC9_169263</name>
</gene>
<proteinExistence type="predicted"/>
<dbReference type="AlphaFoldDB" id="A0A645G4T9"/>
<reference evidence="1" key="1">
    <citation type="submission" date="2019-08" db="EMBL/GenBank/DDBJ databases">
        <authorList>
            <person name="Kucharzyk K."/>
            <person name="Murdoch R.W."/>
            <person name="Higgins S."/>
            <person name="Loffler F."/>
        </authorList>
    </citation>
    <scope>NUCLEOTIDE SEQUENCE</scope>
</reference>
<organism evidence="1">
    <name type="scientific">bioreactor metagenome</name>
    <dbReference type="NCBI Taxonomy" id="1076179"/>
    <lineage>
        <taxon>unclassified sequences</taxon>
        <taxon>metagenomes</taxon>
        <taxon>ecological metagenomes</taxon>
    </lineage>
</organism>
<dbReference type="EMBL" id="VSSQ01069962">
    <property type="protein sequence ID" value="MPN21881.1"/>
    <property type="molecule type" value="Genomic_DNA"/>
</dbReference>
<sequence>MVAHGLCSAFAVALNDGGHHGLVFGLRAQQTFGLFKHLAAIRGDAKPRLACLLDDEGISTRLIYQIVQQHIGLFVADGIRRVGAGAGLVKRLLQPLFLLCIDAVGGQARQHAFELAQAFHHCNQLAQFELSYIDACAWEDADQPLGREQQQRLSHRRARGFEALAQRLFVNGRARQQGATAQVLLQRQPNPVLHARQC</sequence>
<protein>
    <submittedName>
        <fullName evidence="1">Uncharacterized protein</fullName>
    </submittedName>
</protein>
<comment type="caution">
    <text evidence="1">The sequence shown here is derived from an EMBL/GenBank/DDBJ whole genome shotgun (WGS) entry which is preliminary data.</text>
</comment>
<name>A0A645G4T9_9ZZZZ</name>
<evidence type="ECO:0000313" key="1">
    <source>
        <dbReference type="EMBL" id="MPN21881.1"/>
    </source>
</evidence>